<evidence type="ECO:0000256" key="1">
    <source>
        <dbReference type="SAM" id="MobiDB-lite"/>
    </source>
</evidence>
<evidence type="ECO:0000313" key="2">
    <source>
        <dbReference type="EMBL" id="AWM39349.1"/>
    </source>
</evidence>
<accession>A0A2Z3GXY7</accession>
<protein>
    <recommendedName>
        <fullName evidence="4">DUF1570 domain-containing protein</fullName>
    </recommendedName>
</protein>
<reference evidence="2 3" key="1">
    <citation type="submission" date="2018-01" db="EMBL/GenBank/DDBJ databases">
        <title>G. obscuriglobus.</title>
        <authorList>
            <person name="Franke J."/>
            <person name="Blomberg W."/>
            <person name="Selmecki A."/>
        </authorList>
    </citation>
    <scope>NUCLEOTIDE SEQUENCE [LARGE SCALE GENOMIC DNA]</scope>
    <source>
        <strain evidence="2 3">DSM 5831</strain>
    </source>
</reference>
<keyword evidence="3" id="KW-1185">Reference proteome</keyword>
<gene>
    <name evidence="2" type="ORF">C1280_21745</name>
</gene>
<organism evidence="2 3">
    <name type="scientific">Gemmata obscuriglobus</name>
    <dbReference type="NCBI Taxonomy" id="114"/>
    <lineage>
        <taxon>Bacteria</taxon>
        <taxon>Pseudomonadati</taxon>
        <taxon>Planctomycetota</taxon>
        <taxon>Planctomycetia</taxon>
        <taxon>Gemmatales</taxon>
        <taxon>Gemmataceae</taxon>
        <taxon>Gemmata</taxon>
    </lineage>
</organism>
<evidence type="ECO:0000313" key="3">
    <source>
        <dbReference type="Proteomes" id="UP000245802"/>
    </source>
</evidence>
<feature type="compositionally biased region" description="Gly residues" evidence="1">
    <location>
        <begin position="460"/>
        <end position="479"/>
    </location>
</feature>
<dbReference type="EMBL" id="CP025958">
    <property type="protein sequence ID" value="AWM39349.1"/>
    <property type="molecule type" value="Genomic_DNA"/>
</dbReference>
<sequence length="621" mass="67154">MVVVPLETDLKRGKLLPNRAGHPQLNPEFRKLELRHYGQKLSAFLFIDSTTIQLYEELLTTPGPKKTRHTEVLDKYAAWRLAKTDGRVLYDAVVMALQAGMVTEALTYADELVAAAQDTKVTIPERDVKPFVAAWSAVRKAVADTPGAPSDAALWQERLDFRNGNVTTLGHYSVLAADNNSADVARRAAQLNDNFKAFYLWHATRGETLPVPNKPLVAVLAPGPEAVRSLNRALDGLPISDAFYAPDHGVLVLSPERMDDVGQTFLRQNQQLFGRGLNRQQLLAGKAPEIDFSGQKGTKPDDVAHASTLAAVERLAIDDAEIAAVSREGSRQLLYATGVLPKHVTLPVWLTNGAVNFFTRPRGPAYVTVGDDETPNMHVALATGYGGPNYVLQRHFRDFVTKKELPSEADRLLENVLGDVYFNGIKNGDDPDPAPPKKVTKKVNPNPMAPMFPGQPGRPGMDGEGGRGPGIPGGPGMPGQGAATASAEEDPALLLRRKQQRLALKANATSWALYYYLAKARPAELKRYIAELNKLPRDLPIDGRTAFGVFVRVFGLSTSEDGPADPVAVKKFANDWFTYINSVGLVGVDVPLVLSAPKTPATNPMGMPGLFGPGSGGGDGR</sequence>
<evidence type="ECO:0008006" key="4">
    <source>
        <dbReference type="Google" id="ProtNLM"/>
    </source>
</evidence>
<feature type="region of interest" description="Disordered" evidence="1">
    <location>
        <begin position="426"/>
        <end position="484"/>
    </location>
</feature>
<dbReference type="Proteomes" id="UP000245802">
    <property type="component" value="Chromosome"/>
</dbReference>
<name>A0A2Z3GXY7_9BACT</name>
<dbReference type="AlphaFoldDB" id="A0A2Z3GXY7"/>
<dbReference type="KEGG" id="gog:C1280_21745"/>
<proteinExistence type="predicted"/>